<proteinExistence type="predicted"/>
<dbReference type="Gene3D" id="3.30.700.10">
    <property type="entry name" value="Glycoprotein, Type 4 Pilin"/>
    <property type="match status" value="1"/>
</dbReference>
<dbReference type="AlphaFoldDB" id="A0A0G1BH06"/>
<comment type="caution">
    <text evidence="1">The sequence shown here is derived from an EMBL/GenBank/DDBJ whole genome shotgun (WGS) entry which is preliminary data.</text>
</comment>
<dbReference type="EMBL" id="LCEK01000005">
    <property type="protein sequence ID" value="KKS72685.1"/>
    <property type="molecule type" value="Genomic_DNA"/>
</dbReference>
<reference evidence="1 2" key="1">
    <citation type="journal article" date="2015" name="Nature">
        <title>rRNA introns, odd ribosomes, and small enigmatic genomes across a large radiation of phyla.</title>
        <authorList>
            <person name="Brown C.T."/>
            <person name="Hug L.A."/>
            <person name="Thomas B.C."/>
            <person name="Sharon I."/>
            <person name="Castelle C.J."/>
            <person name="Singh A."/>
            <person name="Wilkins M.J."/>
            <person name="Williams K.H."/>
            <person name="Banfield J.F."/>
        </authorList>
    </citation>
    <scope>NUCLEOTIDE SEQUENCE [LARGE SCALE GENOMIC DNA]</scope>
</reference>
<gene>
    <name evidence="1" type="ORF">UV42_C0005G0002</name>
</gene>
<sequence>MPIAPVRASTCPQLNPGDRFSVPSVSTAVYVLNSSNERLYFPNSDVYYSWYPNFEGIVSLDTSCVSAYPSANNPAGVNYRPGSRLVKTPLDPTVYVIAPGNERMPIGSEDAARTLFGDNWATLVRDVHDFHWANYVDSSRTIEKNTIPDGMLVRSAQSAQVYYVENGTLSPITLDNSFLANDVHSLPESLLNTFSKHATSIKTADILADPVQIQEQSALKTYHNIAHGFAFQYPRTWKLTDYSKTTNYWDDSVMLTFTMPNAKGDDEYIGVTVETALGSYYRSFTSSQEYIDYLLSDSAEKESYTDLPEEIKKTVPEEEFNAFVDTFRIFIEALLSGISTSHEQTTVVHGTIPALDITTNVKDESISVTSHTYAFWHNDLTYDVMHSYSKNPSNEERDAIKALLDSFTFFTPSPTPEPPRPTASDVRRLSDIKQIQTALELFYTDNDHYPISTTALDLGRSVTCLDGKVGFKTGCDPYPYQYTIMGLVPHDPADGHSYSYTSTASGDSYQIKATLDGIFQSLTGDIMATPSGIRSL</sequence>
<evidence type="ECO:0000313" key="2">
    <source>
        <dbReference type="Proteomes" id="UP000033867"/>
    </source>
</evidence>
<organism evidence="1 2">
    <name type="scientific">Candidatus Magasanikbacteria bacterium GW2011_GWE2_42_7</name>
    <dbReference type="NCBI Taxonomy" id="1619052"/>
    <lineage>
        <taxon>Bacteria</taxon>
        <taxon>Candidatus Magasanikiibacteriota</taxon>
    </lineage>
</organism>
<name>A0A0G1BH06_9BACT</name>
<evidence type="ECO:0000313" key="1">
    <source>
        <dbReference type="EMBL" id="KKS72685.1"/>
    </source>
</evidence>
<protein>
    <submittedName>
        <fullName evidence="1">Uncharacterized protein</fullName>
    </submittedName>
</protein>
<accession>A0A0G1BH06</accession>
<dbReference type="Proteomes" id="UP000033867">
    <property type="component" value="Unassembled WGS sequence"/>
</dbReference>